<keyword evidence="2" id="KW-1185">Reference proteome</keyword>
<gene>
    <name evidence="1" type="ORF">JR316_0012173</name>
</gene>
<dbReference type="EMBL" id="JAFIQS020000012">
    <property type="protein sequence ID" value="KAH9475068.1"/>
    <property type="molecule type" value="Genomic_DNA"/>
</dbReference>
<comment type="caution">
    <text evidence="1">The sequence shown here is derived from an EMBL/GenBank/DDBJ whole genome shotgun (WGS) entry which is preliminary data.</text>
</comment>
<proteinExistence type="predicted"/>
<protein>
    <submittedName>
        <fullName evidence="1">Uncharacterized protein</fullName>
    </submittedName>
</protein>
<accession>A0ACB8GH90</accession>
<evidence type="ECO:0000313" key="2">
    <source>
        <dbReference type="Proteomes" id="UP000664032"/>
    </source>
</evidence>
<reference evidence="1" key="1">
    <citation type="submission" date="2021-10" db="EMBL/GenBank/DDBJ databases">
        <title>Psilocybe cubensis genome.</title>
        <authorList>
            <person name="Mckernan K.J."/>
            <person name="Crawford S."/>
            <person name="Trippe A."/>
            <person name="Kane L.T."/>
            <person name="Mclaughlin S."/>
        </authorList>
    </citation>
    <scope>NUCLEOTIDE SEQUENCE</scope>
    <source>
        <strain evidence="1">MGC-MH-2018</strain>
    </source>
</reference>
<organism evidence="1 2">
    <name type="scientific">Psilocybe cubensis</name>
    <name type="common">Psychedelic mushroom</name>
    <name type="synonym">Stropharia cubensis</name>
    <dbReference type="NCBI Taxonomy" id="181762"/>
    <lineage>
        <taxon>Eukaryota</taxon>
        <taxon>Fungi</taxon>
        <taxon>Dikarya</taxon>
        <taxon>Basidiomycota</taxon>
        <taxon>Agaricomycotina</taxon>
        <taxon>Agaricomycetes</taxon>
        <taxon>Agaricomycetidae</taxon>
        <taxon>Agaricales</taxon>
        <taxon>Agaricineae</taxon>
        <taxon>Strophariaceae</taxon>
        <taxon>Psilocybe</taxon>
    </lineage>
</organism>
<name>A0ACB8GH90_PSICU</name>
<dbReference type="Proteomes" id="UP000664032">
    <property type="component" value="Unassembled WGS sequence"/>
</dbReference>
<sequence length="852" mass="94128">MTDLTVLVSPMPLHPVPSGNFTFGRRSFRAQNRPIMVTLETEVDEEADGQKPVVESPTNGDFIDPPTSPPRRPRPPRVVEPDLLAPPVNTWKSRPRHRPTRSQSAPPERRVAPPVDLSASQEEGSQEQKVFYKEALGFKQRNPNRSFTAFNLNRHTNQGGELVRPPPPLPYQSQFIMWVQSVFLFLGSTFPRTLAAGTVNPACSAVSTSTQFPDNVDIHYLEPRQLVTPPVPLPTNPTTTSTSFDFWWPFPAATTTTANTSPQTLITVPIAPVASVIAGSSNLRTEPSLTSDLSFVPSIAALPPTVSTTLSTSSSVSSRPQPASSSSSPTPVSNAVAKPSSKLGYLIPIVCGFSILILGFACWFIYGCCTRRPRVRTDDGELISGPPYIGNNENDARRDIELQSCGSEDPGMLDIPKKGSRRFSSQFRWPSFNEPPAFDPVKGFYVPDEYKDDEEDYYTASLLVPPAAGNVRTKSSRTQRSTAAVKKPSPSAGPSGAASIFSDATSIALLDMYESDGEAEERRRAQEVPWESLRHKSIKRGILEQVQKENKWMDSIRGSISRGSAFLSGRRNSKRREEDEERLVSDTEGHNENERRNLRRSVGKRRGHVRADSDLVIDSAKSKELVDPSENPIPALKPVKMKGLPDDSSNLTRGHRSFVQLKDDPSDIDKYTPLPTRTTENRSRSRSQSRSRSSSPIKRPSATATSRPTSQERRSRPITRDILPNSPSQIMSPPLESQMCFTPIPPLMEVMLSPEPARNMRNKSKSSSSNKSVMSTKTSTPSRKSRKLHARTPPHLPFPGSDSLMNPKPDAYRGRLLKKRMFGPSGTDASSSSKKLPARPPQRQDSDVYRTT</sequence>
<evidence type="ECO:0000313" key="1">
    <source>
        <dbReference type="EMBL" id="KAH9475068.1"/>
    </source>
</evidence>